<feature type="domain" description="Translation elongation factor EFTs/EF1B dimerisation" evidence="10">
    <location>
        <begin position="70"/>
        <end position="272"/>
    </location>
</feature>
<evidence type="ECO:0000256" key="7">
    <source>
        <dbReference type="HAMAP-Rule" id="MF_00050"/>
    </source>
</evidence>
<dbReference type="KEGG" id="apal:BN85402740"/>
<organism evidence="11 12">
    <name type="scientific">Alteracholeplasma palmae (strain ATCC 49389 / J233)</name>
    <name type="common">Acholeplasma palmae</name>
    <dbReference type="NCBI Taxonomy" id="1318466"/>
    <lineage>
        <taxon>Bacteria</taxon>
        <taxon>Bacillati</taxon>
        <taxon>Mycoplasmatota</taxon>
        <taxon>Mollicutes</taxon>
        <taxon>Acholeplasmatales</taxon>
        <taxon>Acholeplasmataceae</taxon>
        <taxon>Acholeplasma</taxon>
    </lineage>
</organism>
<comment type="function">
    <text evidence="6 7 8">Associates with the EF-Tu.GDP complex and induces the exchange of GDP to GTP. It remains bound to the aminoacyl-tRNA.EF-Tu.GTP complex up to the GTP hydrolysis stage on the ribosome.</text>
</comment>
<dbReference type="GO" id="GO:0003746">
    <property type="term" value="F:translation elongation factor activity"/>
    <property type="evidence" value="ECO:0007669"/>
    <property type="project" value="UniProtKB-UniRule"/>
</dbReference>
<dbReference type="InterPro" id="IPR014039">
    <property type="entry name" value="Transl_elong_EFTs/EF1B_dimer"/>
</dbReference>
<dbReference type="InterPro" id="IPR018101">
    <property type="entry name" value="Transl_elong_Ts_CS"/>
</dbReference>
<dbReference type="NCBIfam" id="TIGR00116">
    <property type="entry name" value="tsf"/>
    <property type="match status" value="1"/>
</dbReference>
<dbReference type="AlphaFoldDB" id="U4KR43"/>
<keyword evidence="3 7" id="KW-0963">Cytoplasm</keyword>
<dbReference type="InterPro" id="IPR036402">
    <property type="entry name" value="EF-Ts_dimer_sf"/>
</dbReference>
<evidence type="ECO:0000256" key="1">
    <source>
        <dbReference type="ARBA" id="ARBA00005532"/>
    </source>
</evidence>
<comment type="subcellular location">
    <subcellularLocation>
        <location evidence="7 9">Cytoplasm</location>
    </subcellularLocation>
</comment>
<name>U4KR43_ALTPJ</name>
<dbReference type="Gene3D" id="1.10.286.20">
    <property type="match status" value="1"/>
</dbReference>
<dbReference type="HAMAP" id="MF_00050">
    <property type="entry name" value="EF_Ts"/>
    <property type="match status" value="1"/>
</dbReference>
<dbReference type="FunFam" id="1.10.286.20:FF:000001">
    <property type="entry name" value="Elongation factor Ts"/>
    <property type="match status" value="1"/>
</dbReference>
<evidence type="ECO:0000256" key="8">
    <source>
        <dbReference type="RuleBase" id="RU000642"/>
    </source>
</evidence>
<dbReference type="FunFam" id="1.10.8.10:FF:000001">
    <property type="entry name" value="Elongation factor Ts"/>
    <property type="match status" value="1"/>
</dbReference>
<evidence type="ECO:0000256" key="4">
    <source>
        <dbReference type="ARBA" id="ARBA00022768"/>
    </source>
</evidence>
<dbReference type="Gene3D" id="1.10.8.10">
    <property type="entry name" value="DNA helicase RuvA subunit, C-terminal domain"/>
    <property type="match status" value="1"/>
</dbReference>
<dbReference type="SUPFAM" id="SSF46934">
    <property type="entry name" value="UBA-like"/>
    <property type="match status" value="1"/>
</dbReference>
<gene>
    <name evidence="7 11" type="primary">tsf</name>
    <name evidence="11" type="ORF">BN85402740</name>
</gene>
<dbReference type="PROSITE" id="PS01127">
    <property type="entry name" value="EF_TS_2"/>
    <property type="match status" value="1"/>
</dbReference>
<keyword evidence="5 7" id="KW-0648">Protein biosynthesis</keyword>
<dbReference type="GO" id="GO:0005737">
    <property type="term" value="C:cytoplasm"/>
    <property type="evidence" value="ECO:0007669"/>
    <property type="project" value="UniProtKB-SubCell"/>
</dbReference>
<comment type="similarity">
    <text evidence="1 7 8">Belongs to the EF-Ts family.</text>
</comment>
<dbReference type="Proteomes" id="UP000032740">
    <property type="component" value="Chromosome"/>
</dbReference>
<sequence length="291" mass="31953">MAVTAQMVKELREKTGAGMLDCKKALEETNGDITLAIEYLREKGIAKTAKKADRIAAEGLTNVVISNNEAVIYELNSETDFVSKNAQFLQLLDNVGNIILSSKATNTEEALAIVVDGKNVETLLADATATIGEKITLRRVQRIVKTDAQGFGSYKHMGGRISVLTLLDPENEEAAKDIAMHVAANNPRFLDQSQVDAATLEHEKHILTEQALAEGKPANIVEKMIQGRLNKFLQDICLLDQPFVKNPDIKVSQYLKDSKTAIVSYVRLEVGEGIEKRSENFADEVAAQLKK</sequence>
<protein>
    <recommendedName>
        <fullName evidence="2 7">Elongation factor Ts</fullName>
        <shortName evidence="7">EF-Ts</shortName>
    </recommendedName>
</protein>
<evidence type="ECO:0000256" key="3">
    <source>
        <dbReference type="ARBA" id="ARBA00022490"/>
    </source>
</evidence>
<evidence type="ECO:0000256" key="2">
    <source>
        <dbReference type="ARBA" id="ARBA00016956"/>
    </source>
</evidence>
<dbReference type="PANTHER" id="PTHR11741">
    <property type="entry name" value="ELONGATION FACTOR TS"/>
    <property type="match status" value="1"/>
</dbReference>
<accession>U4KR43</accession>
<reference evidence="11 12" key="1">
    <citation type="journal article" date="2013" name="J. Mol. Microbiol. Biotechnol.">
        <title>Analysis of the Complete Genomes of Acholeplasma brassicae , A. palmae and A. laidlawii and Their Comparison to the Obligate Parasites from ' Candidatus Phytoplasma'.</title>
        <authorList>
            <person name="Kube M."/>
            <person name="Siewert C."/>
            <person name="Migdoll A.M."/>
            <person name="Duduk B."/>
            <person name="Holz S."/>
            <person name="Rabus R."/>
            <person name="Seemuller E."/>
            <person name="Mitrovic J."/>
            <person name="Muller I."/>
            <person name="Buttner C."/>
            <person name="Reinhardt R."/>
        </authorList>
    </citation>
    <scope>NUCLEOTIDE SEQUENCE [LARGE SCALE GENOMIC DNA]</scope>
    <source>
        <strain evidence="11 12">J233</strain>
    </source>
</reference>
<keyword evidence="12" id="KW-1185">Reference proteome</keyword>
<dbReference type="STRING" id="1318466.BN85402740"/>
<evidence type="ECO:0000256" key="9">
    <source>
        <dbReference type="RuleBase" id="RU000643"/>
    </source>
</evidence>
<dbReference type="OrthoDB" id="9808348at2"/>
<feature type="region of interest" description="Involved in Mg(2+) ion dislocation from EF-Tu" evidence="7">
    <location>
        <begin position="79"/>
        <end position="82"/>
    </location>
</feature>
<keyword evidence="4 7" id="KW-0251">Elongation factor</keyword>
<dbReference type="RefSeq" id="WP_026655661.1">
    <property type="nucleotide sequence ID" value="NC_022538.1"/>
</dbReference>
<dbReference type="SUPFAM" id="SSF54713">
    <property type="entry name" value="Elongation factor Ts (EF-Ts), dimerisation domain"/>
    <property type="match status" value="2"/>
</dbReference>
<dbReference type="PANTHER" id="PTHR11741:SF0">
    <property type="entry name" value="ELONGATION FACTOR TS, MITOCHONDRIAL"/>
    <property type="match status" value="1"/>
</dbReference>
<evidence type="ECO:0000259" key="10">
    <source>
        <dbReference type="Pfam" id="PF00889"/>
    </source>
</evidence>
<dbReference type="PROSITE" id="PS01126">
    <property type="entry name" value="EF_TS_1"/>
    <property type="match status" value="1"/>
</dbReference>
<dbReference type="InterPro" id="IPR009060">
    <property type="entry name" value="UBA-like_sf"/>
</dbReference>
<proteinExistence type="inferred from homology"/>
<dbReference type="EMBL" id="FO681347">
    <property type="protein sequence ID" value="CCV63851.1"/>
    <property type="molecule type" value="Genomic_DNA"/>
</dbReference>
<dbReference type="InterPro" id="IPR001816">
    <property type="entry name" value="Transl_elong_EFTs/EF1B"/>
</dbReference>
<dbReference type="CDD" id="cd14275">
    <property type="entry name" value="UBA_EF-Ts"/>
    <property type="match status" value="1"/>
</dbReference>
<dbReference type="Gene3D" id="3.30.479.20">
    <property type="entry name" value="Elongation factor Ts, dimerisation domain"/>
    <property type="match status" value="2"/>
</dbReference>
<evidence type="ECO:0000313" key="12">
    <source>
        <dbReference type="Proteomes" id="UP000032740"/>
    </source>
</evidence>
<dbReference type="HOGENOM" id="CLU_047155_0_2_14"/>
<evidence type="ECO:0000313" key="11">
    <source>
        <dbReference type="EMBL" id="CCV63851.1"/>
    </source>
</evidence>
<evidence type="ECO:0000256" key="6">
    <source>
        <dbReference type="ARBA" id="ARBA00025453"/>
    </source>
</evidence>
<dbReference type="Pfam" id="PF00889">
    <property type="entry name" value="EF_TS"/>
    <property type="match status" value="1"/>
</dbReference>
<evidence type="ECO:0000256" key="5">
    <source>
        <dbReference type="ARBA" id="ARBA00022917"/>
    </source>
</evidence>